<dbReference type="Proteomes" id="UP000037136">
    <property type="component" value="Unassembled WGS sequence"/>
</dbReference>
<dbReference type="AlphaFoldDB" id="A0A2A9PCR3"/>
<proteinExistence type="predicted"/>
<dbReference type="STRING" id="268505.A0A2A9PCR3"/>
<evidence type="ECO:0000256" key="1">
    <source>
        <dbReference type="SAM" id="MobiDB-lite"/>
    </source>
</evidence>
<keyword evidence="2" id="KW-0472">Membrane</keyword>
<keyword evidence="2" id="KW-1133">Transmembrane helix</keyword>
<feature type="region of interest" description="Disordered" evidence="1">
    <location>
        <begin position="328"/>
        <end position="376"/>
    </location>
</feature>
<sequence>MTSVDEGSATGPFAATDSSLGETFRRSLLSSSLSAYSVGSSAGSSTAARRSSHISKTYRQASTLFLTRRLPEALTTLTPLIVPGDNGEPAPVAKASRTSRIKVWSLYLTILHAVVEMNPDDGKEAFGNQDWRALCAKVRDGLVWEEVVRDGYHGVEGDVDSDVVINLATLLLAHARDQTLNQRRLEAYLATSNTPDLDLTGQMDTSPVPRSHAGPRYRSPAPGTSGADTPRDLNARVKILELYTLHVLLRNNEWDYAREFISVSSVLDDERREAFLQALESLQEEQQEQERLERAERRRQEEQLRRQIDDARRLRAENEEWERRRLDEARRTRRPSTEVDYGVQGSPTPDARLGSRPQQRTSRIPASSSGGKPAVPRTFTARAGMILSRLRAVLDGLAASLNGNPALLARLLAFVVGLLVLVGHGGIRHRIQRVLGASWTKFKATAGMGTKISYI</sequence>
<evidence type="ECO:0000256" key="2">
    <source>
        <dbReference type="SAM" id="Phobius"/>
    </source>
</evidence>
<feature type="transmembrane region" description="Helical" evidence="2">
    <location>
        <begin position="407"/>
        <end position="427"/>
    </location>
</feature>
<gene>
    <name evidence="3" type="ORF">XA68_13193</name>
</gene>
<comment type="caution">
    <text evidence="3">The sequence shown here is derived from an EMBL/GenBank/DDBJ whole genome shotgun (WGS) entry which is preliminary data.</text>
</comment>
<evidence type="ECO:0000313" key="4">
    <source>
        <dbReference type="Proteomes" id="UP000037136"/>
    </source>
</evidence>
<feature type="region of interest" description="Disordered" evidence="1">
    <location>
        <begin position="196"/>
        <end position="231"/>
    </location>
</feature>
<evidence type="ECO:0000313" key="3">
    <source>
        <dbReference type="EMBL" id="PFH58801.1"/>
    </source>
</evidence>
<name>A0A2A9PCR3_OPHUN</name>
<organism evidence="3 4">
    <name type="scientific">Ophiocordyceps unilateralis</name>
    <name type="common">Zombie-ant fungus</name>
    <name type="synonym">Torrubia unilateralis</name>
    <dbReference type="NCBI Taxonomy" id="268505"/>
    <lineage>
        <taxon>Eukaryota</taxon>
        <taxon>Fungi</taxon>
        <taxon>Dikarya</taxon>
        <taxon>Ascomycota</taxon>
        <taxon>Pezizomycotina</taxon>
        <taxon>Sordariomycetes</taxon>
        <taxon>Hypocreomycetidae</taxon>
        <taxon>Hypocreales</taxon>
        <taxon>Ophiocordycipitaceae</taxon>
        <taxon>Ophiocordyceps</taxon>
    </lineage>
</organism>
<keyword evidence="2" id="KW-0812">Transmembrane</keyword>
<feature type="compositionally biased region" description="Polar residues" evidence="1">
    <location>
        <begin position="356"/>
        <end position="370"/>
    </location>
</feature>
<accession>A0A2A9PCR3</accession>
<dbReference type="EMBL" id="LAZP02000254">
    <property type="protein sequence ID" value="PFH58801.1"/>
    <property type="molecule type" value="Genomic_DNA"/>
</dbReference>
<protein>
    <recommendedName>
        <fullName evidence="5">Peroxin 26</fullName>
    </recommendedName>
</protein>
<reference evidence="3 4" key="2">
    <citation type="journal article" date="2017" name="Sci. Rep.">
        <title>Ant-infecting Ophiocordyceps genomes reveal a high diversity of potential behavioral manipulation genes and a possible major role for enterotoxins.</title>
        <authorList>
            <person name="de Bekker C."/>
            <person name="Ohm R.A."/>
            <person name="Evans H.C."/>
            <person name="Brachmann A."/>
            <person name="Hughes D.P."/>
        </authorList>
    </citation>
    <scope>NUCLEOTIDE SEQUENCE [LARGE SCALE GENOMIC DNA]</scope>
    <source>
        <strain evidence="3 4">SC16a</strain>
    </source>
</reference>
<dbReference type="OrthoDB" id="3981028at2759"/>
<keyword evidence="4" id="KW-1185">Reference proteome</keyword>
<reference evidence="3 4" key="1">
    <citation type="journal article" date="2015" name="BMC Genomics">
        <title>Gene expression during zombie ant biting behavior reflects the complexity underlying fungal parasitic behavioral manipulation.</title>
        <authorList>
            <person name="de Bekker C."/>
            <person name="Ohm R.A."/>
            <person name="Loreto R.G."/>
            <person name="Sebastian A."/>
            <person name="Albert I."/>
            <person name="Merrow M."/>
            <person name="Brachmann A."/>
            <person name="Hughes D.P."/>
        </authorList>
    </citation>
    <scope>NUCLEOTIDE SEQUENCE [LARGE SCALE GENOMIC DNA]</scope>
    <source>
        <strain evidence="3 4">SC16a</strain>
    </source>
</reference>
<evidence type="ECO:0008006" key="5">
    <source>
        <dbReference type="Google" id="ProtNLM"/>
    </source>
</evidence>